<reference evidence="1" key="2">
    <citation type="submission" date="2020-11" db="EMBL/GenBank/DDBJ databases">
        <authorList>
            <person name="McCartney M.A."/>
            <person name="Auch B."/>
            <person name="Kono T."/>
            <person name="Mallez S."/>
            <person name="Becker A."/>
            <person name="Gohl D.M."/>
            <person name="Silverstein K.A.T."/>
            <person name="Koren S."/>
            <person name="Bechman K.B."/>
            <person name="Herman A."/>
            <person name="Abrahante J.E."/>
            <person name="Garbe J."/>
        </authorList>
    </citation>
    <scope>NUCLEOTIDE SEQUENCE</scope>
    <source>
        <strain evidence="1">Duluth1</strain>
        <tissue evidence="1">Whole animal</tissue>
    </source>
</reference>
<dbReference type="Proteomes" id="UP000828390">
    <property type="component" value="Unassembled WGS sequence"/>
</dbReference>
<dbReference type="EMBL" id="JAIWYP010000007">
    <property type="protein sequence ID" value="KAH3801278.1"/>
    <property type="molecule type" value="Genomic_DNA"/>
</dbReference>
<gene>
    <name evidence="1" type="ORF">DPMN_154926</name>
</gene>
<reference evidence="1" key="1">
    <citation type="journal article" date="2019" name="bioRxiv">
        <title>The Genome of the Zebra Mussel, Dreissena polymorpha: A Resource for Invasive Species Research.</title>
        <authorList>
            <person name="McCartney M.A."/>
            <person name="Auch B."/>
            <person name="Kono T."/>
            <person name="Mallez S."/>
            <person name="Zhang Y."/>
            <person name="Obille A."/>
            <person name="Becker A."/>
            <person name="Abrahante J.E."/>
            <person name="Garbe J."/>
            <person name="Badalamenti J.P."/>
            <person name="Herman A."/>
            <person name="Mangelson H."/>
            <person name="Liachko I."/>
            <person name="Sullivan S."/>
            <person name="Sone E.D."/>
            <person name="Koren S."/>
            <person name="Silverstein K.A.T."/>
            <person name="Beckman K.B."/>
            <person name="Gohl D.M."/>
        </authorList>
    </citation>
    <scope>NUCLEOTIDE SEQUENCE</scope>
    <source>
        <strain evidence="1">Duluth1</strain>
        <tissue evidence="1">Whole animal</tissue>
    </source>
</reference>
<organism evidence="1 2">
    <name type="scientific">Dreissena polymorpha</name>
    <name type="common">Zebra mussel</name>
    <name type="synonym">Mytilus polymorpha</name>
    <dbReference type="NCBI Taxonomy" id="45954"/>
    <lineage>
        <taxon>Eukaryota</taxon>
        <taxon>Metazoa</taxon>
        <taxon>Spiralia</taxon>
        <taxon>Lophotrochozoa</taxon>
        <taxon>Mollusca</taxon>
        <taxon>Bivalvia</taxon>
        <taxon>Autobranchia</taxon>
        <taxon>Heteroconchia</taxon>
        <taxon>Euheterodonta</taxon>
        <taxon>Imparidentia</taxon>
        <taxon>Neoheterodontei</taxon>
        <taxon>Myida</taxon>
        <taxon>Dreissenoidea</taxon>
        <taxon>Dreissenidae</taxon>
        <taxon>Dreissena</taxon>
    </lineage>
</organism>
<accession>A0A9D4FLZ8</accession>
<keyword evidence="2" id="KW-1185">Reference proteome</keyword>
<dbReference type="AlphaFoldDB" id="A0A9D4FLZ8"/>
<evidence type="ECO:0000313" key="2">
    <source>
        <dbReference type="Proteomes" id="UP000828390"/>
    </source>
</evidence>
<protein>
    <submittedName>
        <fullName evidence="1">Uncharacterized protein</fullName>
    </submittedName>
</protein>
<evidence type="ECO:0000313" key="1">
    <source>
        <dbReference type="EMBL" id="KAH3801278.1"/>
    </source>
</evidence>
<name>A0A9D4FLZ8_DREPO</name>
<sequence>MPTTIEKLLGQRLGLKNIIDRFVSKIEEASDEDDAIQFQALIEKLEEKVA</sequence>
<comment type="caution">
    <text evidence="1">The sequence shown here is derived from an EMBL/GenBank/DDBJ whole genome shotgun (WGS) entry which is preliminary data.</text>
</comment>
<proteinExistence type="predicted"/>